<evidence type="ECO:0000313" key="2">
    <source>
        <dbReference type="EMBL" id="ABR56311.1"/>
    </source>
</evidence>
<reference evidence="2" key="1">
    <citation type="submission" date="2007-06" db="EMBL/GenBank/DDBJ databases">
        <title>Complete sequence of Methanococcus aeolicus Nankai-3.</title>
        <authorList>
            <consortium name="US DOE Joint Genome Institute"/>
            <person name="Copeland A."/>
            <person name="Lucas S."/>
            <person name="Lapidus A."/>
            <person name="Barry K."/>
            <person name="Glavina del Rio T."/>
            <person name="Dalin E."/>
            <person name="Tice H."/>
            <person name="Pitluck S."/>
            <person name="Chain P."/>
            <person name="Malfatti S."/>
            <person name="Shin M."/>
            <person name="Vergez L."/>
            <person name="Schmutz J."/>
            <person name="Larimer F."/>
            <person name="Land M."/>
            <person name="Hauser L."/>
            <person name="Kyrpides N."/>
            <person name="Lykidis A."/>
            <person name="Sieprawska-Lupa M."/>
            <person name="Whitman W.B."/>
            <person name="Richardson P."/>
        </authorList>
    </citation>
    <scope>NUCLEOTIDE SEQUENCE [LARGE SCALE GENOMIC DNA]</scope>
    <source>
        <strain evidence="2">Nankai-3</strain>
    </source>
</reference>
<dbReference type="EMBL" id="CP000743">
    <property type="protein sequence ID" value="ABR56311.1"/>
    <property type="molecule type" value="Genomic_DNA"/>
</dbReference>
<dbReference type="Gene3D" id="1.10.10.10">
    <property type="entry name" value="Winged helix-like DNA-binding domain superfamily/Winged helix DNA-binding domain"/>
    <property type="match status" value="1"/>
</dbReference>
<dbReference type="AlphaFoldDB" id="A6UUY9"/>
<accession>A6UUY9</accession>
<name>A6UUY9_META3</name>
<dbReference type="Proteomes" id="UP000001106">
    <property type="component" value="Chromosome"/>
</dbReference>
<sequence length="130" mass="14758">MAKLMIKTPCSTFTLSSIMCCVFGIKTFDVSVYFTLLNNGALKVNDISEKLNRDRSTVQRAVQSLVNAGLAKRKQINLKEGGYFYVYMAIPFEEIKNAIKNAMETWCNDVKNWVNSIDDNDLKNMADEKI</sequence>
<dbReference type="InterPro" id="IPR051797">
    <property type="entry name" value="TrmB-like"/>
</dbReference>
<evidence type="ECO:0000259" key="1">
    <source>
        <dbReference type="Pfam" id="PF01978"/>
    </source>
</evidence>
<gene>
    <name evidence="2" type="ordered locus">Maeo_0728</name>
</gene>
<dbReference type="InterPro" id="IPR002831">
    <property type="entry name" value="Tscrpt_reg_TrmB_N"/>
</dbReference>
<dbReference type="RefSeq" id="WP_011973443.1">
    <property type="nucleotide sequence ID" value="NC_009635.1"/>
</dbReference>
<dbReference type="OrthoDB" id="51378at2157"/>
<dbReference type="SUPFAM" id="SSF46785">
    <property type="entry name" value="Winged helix' DNA-binding domain"/>
    <property type="match status" value="1"/>
</dbReference>
<dbReference type="InterPro" id="IPR036388">
    <property type="entry name" value="WH-like_DNA-bd_sf"/>
</dbReference>
<dbReference type="HOGENOM" id="CLU_140786_2_0_2"/>
<proteinExistence type="predicted"/>
<evidence type="ECO:0000313" key="3">
    <source>
        <dbReference type="Proteomes" id="UP000001106"/>
    </source>
</evidence>
<dbReference type="InterPro" id="IPR036390">
    <property type="entry name" value="WH_DNA-bd_sf"/>
</dbReference>
<dbReference type="InterPro" id="IPR011991">
    <property type="entry name" value="ArsR-like_HTH"/>
</dbReference>
<protein>
    <submittedName>
        <fullName evidence="2">Transcriptional regulator, TrmB</fullName>
    </submittedName>
</protein>
<dbReference type="Pfam" id="PF01978">
    <property type="entry name" value="TrmB"/>
    <property type="match status" value="1"/>
</dbReference>
<dbReference type="KEGG" id="mae:Maeo_0728"/>
<dbReference type="eggNOG" id="arCOG02242">
    <property type="taxonomic scope" value="Archaea"/>
</dbReference>
<feature type="domain" description="Transcription regulator TrmB N-terminal" evidence="1">
    <location>
        <begin position="22"/>
        <end position="93"/>
    </location>
</feature>
<organism evidence="2 3">
    <name type="scientific">Methanococcus aeolicus (strain ATCC BAA-1280 / DSM 17508 / OCM 812 / Nankai-3)</name>
    <dbReference type="NCBI Taxonomy" id="419665"/>
    <lineage>
        <taxon>Archaea</taxon>
        <taxon>Methanobacteriati</taxon>
        <taxon>Methanobacteriota</taxon>
        <taxon>Methanomada group</taxon>
        <taxon>Methanococci</taxon>
        <taxon>Methanococcales</taxon>
        <taxon>Methanococcaceae</taxon>
        <taxon>Methanococcus</taxon>
    </lineage>
</organism>
<dbReference type="STRING" id="419665.Maeo_0728"/>
<dbReference type="GeneID" id="5326968"/>
<dbReference type="PANTHER" id="PTHR34293:SF1">
    <property type="entry name" value="HTH-TYPE TRANSCRIPTIONAL REGULATOR TRMBL2"/>
    <property type="match status" value="1"/>
</dbReference>
<dbReference type="PANTHER" id="PTHR34293">
    <property type="entry name" value="HTH-TYPE TRANSCRIPTIONAL REGULATOR TRMBL2"/>
    <property type="match status" value="1"/>
</dbReference>
<dbReference type="CDD" id="cd00090">
    <property type="entry name" value="HTH_ARSR"/>
    <property type="match status" value="1"/>
</dbReference>
<keyword evidence="3" id="KW-1185">Reference proteome</keyword>